<dbReference type="InterPro" id="IPR003616">
    <property type="entry name" value="Post-SET_dom"/>
</dbReference>
<dbReference type="PROSITE" id="PS50280">
    <property type="entry name" value="SET"/>
    <property type="match status" value="1"/>
</dbReference>
<evidence type="ECO:0000259" key="16">
    <source>
        <dbReference type="PROSITE" id="PS50280"/>
    </source>
</evidence>
<keyword evidence="6 12" id="KW-0949">S-adenosyl-L-methionine</keyword>
<gene>
    <name evidence="19" type="ORF">Ocin01_08116</name>
</gene>
<evidence type="ECO:0000256" key="8">
    <source>
        <dbReference type="ARBA" id="ARBA00022833"/>
    </source>
</evidence>
<evidence type="ECO:0000256" key="3">
    <source>
        <dbReference type="ARBA" id="ARBA00022454"/>
    </source>
</evidence>
<feature type="binding site" evidence="13">
    <location>
        <position position="261"/>
    </location>
    <ligand>
        <name>Zn(2+)</name>
        <dbReference type="ChEBI" id="CHEBI:29105"/>
        <label>1</label>
    </ligand>
</feature>
<keyword evidence="7 12" id="KW-0479">Metal-binding</keyword>
<keyword evidence="5 12" id="KW-0808">Transferase</keyword>
<feature type="compositionally biased region" description="Basic and acidic residues" evidence="14">
    <location>
        <begin position="57"/>
        <end position="73"/>
    </location>
</feature>
<dbReference type="Gene3D" id="2.170.270.10">
    <property type="entry name" value="SET domain"/>
    <property type="match status" value="1"/>
</dbReference>
<dbReference type="InterPro" id="IPR001214">
    <property type="entry name" value="SET_dom"/>
</dbReference>
<evidence type="ECO:0000256" key="7">
    <source>
        <dbReference type="ARBA" id="ARBA00022723"/>
    </source>
</evidence>
<name>A0A1D2MZV8_ORCCI</name>
<dbReference type="InterPro" id="IPR000953">
    <property type="entry name" value="Chromo/chromo_shadow_dom"/>
</dbReference>
<evidence type="ECO:0000313" key="19">
    <source>
        <dbReference type="EMBL" id="ODM98559.1"/>
    </source>
</evidence>
<evidence type="ECO:0000256" key="10">
    <source>
        <dbReference type="ARBA" id="ARBA00023242"/>
    </source>
</evidence>
<keyword evidence="9 12" id="KW-0156">Chromatin regulator</keyword>
<reference evidence="19 20" key="1">
    <citation type="journal article" date="2016" name="Genome Biol. Evol.">
        <title>Gene Family Evolution Reflects Adaptation to Soil Environmental Stressors in the Genome of the Collembolan Orchesella cincta.</title>
        <authorList>
            <person name="Faddeeva-Vakhrusheva A."/>
            <person name="Derks M.F."/>
            <person name="Anvar S.Y."/>
            <person name="Agamennone V."/>
            <person name="Suring W."/>
            <person name="Smit S."/>
            <person name="van Straalen N.M."/>
            <person name="Roelofs D."/>
        </authorList>
    </citation>
    <scope>NUCLEOTIDE SEQUENCE [LARGE SCALE GENOMIC DNA]</scope>
    <source>
        <tissue evidence="19">Mixed pool</tissue>
    </source>
</reference>
<evidence type="ECO:0000256" key="12">
    <source>
        <dbReference type="PIRNR" id="PIRNR009343"/>
    </source>
</evidence>
<dbReference type="PANTHER" id="PTHR46223:SF4">
    <property type="entry name" value="HISTONE-LYSINE N-METHYLTRANSFERASE-RELATED"/>
    <property type="match status" value="1"/>
</dbReference>
<feature type="domain" description="Chromo" evidence="15">
    <location>
        <begin position="81"/>
        <end position="114"/>
    </location>
</feature>
<feature type="binding site" evidence="13">
    <location>
        <position position="298"/>
    </location>
    <ligand>
        <name>Zn(2+)</name>
        <dbReference type="ChEBI" id="CHEBI:29105"/>
        <label>3</label>
    </ligand>
</feature>
<comment type="subcellular location">
    <subcellularLocation>
        <location evidence="2">Chromosome</location>
        <location evidence="2">Centromere</location>
    </subcellularLocation>
    <subcellularLocation>
        <location evidence="1 12">Nucleus</location>
    </subcellularLocation>
</comment>
<sequence>MDLGNSGSDDEEDEVNPLSTFDSSESSKVTLKKRSSSESGGSEDDKEMLPPTSLSSDELHETSSSDDRARSESPETPEDEYELEEIVDFMRDDFGDYYFLKWKGWEAKYNTWEPHVIFLTRRKKVRVRDLPPDPRPFEVRLQEFYDVAGKPTEEKDSELCQEAILQWRTKSTSAEPGGHKTRWISFLRMGLMKDFSIATVNIITFQEWESHINGITGGHPKITMENYVDLTGPPTAFEFVNDYVAGDGVDIPEDPPVGCNCGKGPISCLLWKLYHFFTNEIYIYCKLNVSPGSQIFECNSKCSCGPDCLNRVVQDGKSDHKLCIFRTSNGRGWGLKTLKLIKKGSFVTLYVGEVIKSEEVERRAKDYDEAGCTYLFDLDYAEQEDFAYSVDSFKHGNVARFLNHGCKPNLGVYAVWVDFLDRNLPKLAMFALRDIPANEELTFDYQIQLSGTNSLEDEQEPEDNETDEETPLVHRTICLCGAENCRHFIFG</sequence>
<feature type="region of interest" description="Disordered" evidence="14">
    <location>
        <begin position="1"/>
        <end position="82"/>
    </location>
</feature>
<keyword evidence="10 12" id="KW-0539">Nucleus</keyword>
<feature type="domain" description="SET" evidence="16">
    <location>
        <begin position="320"/>
        <end position="446"/>
    </location>
</feature>
<feature type="domain" description="Post-SET" evidence="18">
    <location>
        <begin position="474"/>
        <end position="490"/>
    </location>
</feature>
<dbReference type="GO" id="GO:0005634">
    <property type="term" value="C:nucleus"/>
    <property type="evidence" value="ECO:0007669"/>
    <property type="project" value="UniProtKB-SubCell"/>
</dbReference>
<feature type="binding site" evidence="13">
    <location>
        <position position="308"/>
    </location>
    <ligand>
        <name>Zn(2+)</name>
        <dbReference type="ChEBI" id="CHEBI:29105"/>
        <label>3</label>
    </ligand>
</feature>
<dbReference type="SMART" id="SM00317">
    <property type="entry name" value="SET"/>
    <property type="match status" value="1"/>
</dbReference>
<comment type="caution">
    <text evidence="19">The sequence shown here is derived from an EMBL/GenBank/DDBJ whole genome shotgun (WGS) entry which is preliminary data.</text>
</comment>
<feature type="binding site" evidence="13">
    <location>
        <position position="406"/>
    </location>
    <ligand>
        <name>Zn(2+)</name>
        <dbReference type="ChEBI" id="CHEBI:29105"/>
        <label>4</label>
    </ligand>
</feature>
<dbReference type="SUPFAM" id="SSF54160">
    <property type="entry name" value="Chromo domain-like"/>
    <property type="match status" value="1"/>
</dbReference>
<dbReference type="PROSITE" id="PS50013">
    <property type="entry name" value="CHROMO_2"/>
    <property type="match status" value="1"/>
</dbReference>
<dbReference type="Pfam" id="PF00385">
    <property type="entry name" value="Chromo"/>
    <property type="match status" value="1"/>
</dbReference>
<dbReference type="Pfam" id="PF00856">
    <property type="entry name" value="SET"/>
    <property type="match status" value="1"/>
</dbReference>
<dbReference type="GO" id="GO:0008270">
    <property type="term" value="F:zinc ion binding"/>
    <property type="evidence" value="ECO:0007669"/>
    <property type="project" value="UniProtKB-UniRule"/>
</dbReference>
<dbReference type="PIRSF" id="PIRSF009343">
    <property type="entry name" value="SUV39_SET"/>
    <property type="match status" value="1"/>
</dbReference>
<dbReference type="EMBL" id="LJIJ01000342">
    <property type="protein sequence ID" value="ODM98559.1"/>
    <property type="molecule type" value="Genomic_DNA"/>
</dbReference>
<feature type="binding site" evidence="13">
    <location>
        <position position="302"/>
    </location>
    <ligand>
        <name>Zn(2+)</name>
        <dbReference type="ChEBI" id="CHEBI:29105"/>
        <label>2</label>
    </ligand>
</feature>
<dbReference type="Proteomes" id="UP000094527">
    <property type="component" value="Unassembled WGS sequence"/>
</dbReference>
<feature type="binding site" evidence="13">
    <location>
        <position position="268"/>
    </location>
    <ligand>
        <name>Zn(2+)</name>
        <dbReference type="ChEBI" id="CHEBI:29105"/>
        <label>1</label>
    </ligand>
</feature>
<keyword evidence="3" id="KW-0158">Chromosome</keyword>
<feature type="binding site" evidence="13">
    <location>
        <position position="259"/>
    </location>
    <ligand>
        <name>Zn(2+)</name>
        <dbReference type="ChEBI" id="CHEBI:29105"/>
        <label>1</label>
    </ligand>
</feature>
<evidence type="ECO:0000256" key="13">
    <source>
        <dbReference type="PIRSR" id="PIRSR009343-2"/>
    </source>
</evidence>
<feature type="binding site" evidence="13">
    <location>
        <position position="298"/>
    </location>
    <ligand>
        <name>Zn(2+)</name>
        <dbReference type="ChEBI" id="CHEBI:29105"/>
        <label>2</label>
    </ligand>
</feature>
<feature type="binding site" evidence="13">
    <location>
        <position position="485"/>
    </location>
    <ligand>
        <name>Zn(2+)</name>
        <dbReference type="ChEBI" id="CHEBI:29105"/>
        <label>4</label>
    </ligand>
</feature>
<dbReference type="InterPro" id="IPR011381">
    <property type="entry name" value="H3-K9_MeTrfase_SUV39H1/2-like"/>
</dbReference>
<evidence type="ECO:0000256" key="5">
    <source>
        <dbReference type="ARBA" id="ARBA00022679"/>
    </source>
</evidence>
<dbReference type="InterPro" id="IPR023780">
    <property type="entry name" value="Chromo_domain"/>
</dbReference>
<keyword evidence="8 12" id="KW-0862">Zinc</keyword>
<proteinExistence type="inferred from homology"/>
<keyword evidence="4 12" id="KW-0489">Methyltransferase</keyword>
<dbReference type="Pfam" id="PF05033">
    <property type="entry name" value="Pre-SET"/>
    <property type="match status" value="1"/>
</dbReference>
<feature type="binding site" evidence="13">
    <location>
        <position position="259"/>
    </location>
    <ligand>
        <name>Zn(2+)</name>
        <dbReference type="ChEBI" id="CHEBI:29105"/>
        <label>2</label>
    </ligand>
</feature>
<protein>
    <recommendedName>
        <fullName evidence="12">Histone-lysine N-methyltransferase</fullName>
        <ecNumber evidence="12">2.1.1.355</ecNumber>
    </recommendedName>
</protein>
<organism evidence="19 20">
    <name type="scientific">Orchesella cincta</name>
    <name type="common">Springtail</name>
    <name type="synonym">Podura cincta</name>
    <dbReference type="NCBI Taxonomy" id="48709"/>
    <lineage>
        <taxon>Eukaryota</taxon>
        <taxon>Metazoa</taxon>
        <taxon>Ecdysozoa</taxon>
        <taxon>Arthropoda</taxon>
        <taxon>Hexapoda</taxon>
        <taxon>Collembola</taxon>
        <taxon>Entomobryomorpha</taxon>
        <taxon>Entomobryoidea</taxon>
        <taxon>Orchesellidae</taxon>
        <taxon>Orchesellinae</taxon>
        <taxon>Orchesella</taxon>
    </lineage>
</organism>
<feature type="binding site" evidence="13">
    <location>
        <position position="478"/>
    </location>
    <ligand>
        <name>Zn(2+)</name>
        <dbReference type="ChEBI" id="CHEBI:29105"/>
        <label>4</label>
    </ligand>
</feature>
<keyword evidence="11" id="KW-0137">Centromere</keyword>
<evidence type="ECO:0000259" key="18">
    <source>
        <dbReference type="PROSITE" id="PS50868"/>
    </source>
</evidence>
<dbReference type="OrthoDB" id="1045173at2759"/>
<evidence type="ECO:0000256" key="9">
    <source>
        <dbReference type="ARBA" id="ARBA00022853"/>
    </source>
</evidence>
<dbReference type="EC" id="2.1.1.355" evidence="12"/>
<feature type="binding site" evidence="13">
    <location>
        <position position="480"/>
    </location>
    <ligand>
        <name>Zn(2+)</name>
        <dbReference type="ChEBI" id="CHEBI:29105"/>
        <label>4</label>
    </ligand>
</feature>
<dbReference type="STRING" id="48709.A0A1D2MZV8"/>
<comment type="catalytic activity">
    <reaction evidence="12">
        <text>L-lysyl(9)-[histone H3] + 3 S-adenosyl-L-methionine = N(6),N(6),N(6)-trimethyl-L-lysyl(9)-[histone H3] + 3 S-adenosyl-L-homocysteine + 3 H(+)</text>
        <dbReference type="Rhea" id="RHEA:60276"/>
        <dbReference type="Rhea" id="RHEA-COMP:15538"/>
        <dbReference type="Rhea" id="RHEA-COMP:15546"/>
        <dbReference type="ChEBI" id="CHEBI:15378"/>
        <dbReference type="ChEBI" id="CHEBI:29969"/>
        <dbReference type="ChEBI" id="CHEBI:57856"/>
        <dbReference type="ChEBI" id="CHEBI:59789"/>
        <dbReference type="ChEBI" id="CHEBI:61961"/>
        <dbReference type="EC" id="2.1.1.355"/>
    </reaction>
</comment>
<dbReference type="PANTHER" id="PTHR46223">
    <property type="entry name" value="HISTONE-LYSINE N-METHYLTRANSFERASE SUV39H"/>
    <property type="match status" value="1"/>
</dbReference>
<dbReference type="AlphaFoldDB" id="A0A1D2MZV8"/>
<comment type="similarity">
    <text evidence="12">Belongs to the class V-like SAM-binding methyltransferase superfamily. Histone-lysine methyltransferase family. Suvar3-9 subfamily.</text>
</comment>
<dbReference type="OMA" id="CHESAES"/>
<evidence type="ECO:0000256" key="2">
    <source>
        <dbReference type="ARBA" id="ARBA00004584"/>
    </source>
</evidence>
<dbReference type="InterPro" id="IPR050973">
    <property type="entry name" value="H3K9_Histone-Lys_N-MTase"/>
</dbReference>
<dbReference type="InterPro" id="IPR016197">
    <property type="entry name" value="Chromo-like_dom_sf"/>
</dbReference>
<evidence type="ECO:0000256" key="1">
    <source>
        <dbReference type="ARBA" id="ARBA00004123"/>
    </source>
</evidence>
<feature type="domain" description="Pre-SET" evidence="17">
    <location>
        <begin position="257"/>
        <end position="316"/>
    </location>
</feature>
<evidence type="ECO:0000259" key="17">
    <source>
        <dbReference type="PROSITE" id="PS50867"/>
    </source>
</evidence>
<accession>A0A1D2MZV8</accession>
<evidence type="ECO:0000259" key="15">
    <source>
        <dbReference type="PROSITE" id="PS50013"/>
    </source>
</evidence>
<dbReference type="Gene3D" id="2.40.50.40">
    <property type="match status" value="1"/>
</dbReference>
<dbReference type="InterPro" id="IPR007728">
    <property type="entry name" value="Pre-SET_dom"/>
</dbReference>
<dbReference type="GO" id="GO:0140949">
    <property type="term" value="F:histone H3K9 trimethyltransferase activity"/>
    <property type="evidence" value="ECO:0007669"/>
    <property type="project" value="UniProtKB-EC"/>
</dbReference>
<keyword evidence="20" id="KW-1185">Reference proteome</keyword>
<evidence type="ECO:0000313" key="20">
    <source>
        <dbReference type="Proteomes" id="UP000094527"/>
    </source>
</evidence>
<dbReference type="InterPro" id="IPR046341">
    <property type="entry name" value="SET_dom_sf"/>
</dbReference>
<dbReference type="GO" id="GO:0032259">
    <property type="term" value="P:methylation"/>
    <property type="evidence" value="ECO:0007669"/>
    <property type="project" value="UniProtKB-KW"/>
</dbReference>
<evidence type="ECO:0000256" key="14">
    <source>
        <dbReference type="SAM" id="MobiDB-lite"/>
    </source>
</evidence>
<dbReference type="PROSITE" id="PS50867">
    <property type="entry name" value="PRE_SET"/>
    <property type="match status" value="1"/>
</dbReference>
<dbReference type="GO" id="GO:0000775">
    <property type="term" value="C:chromosome, centromeric region"/>
    <property type="evidence" value="ECO:0007669"/>
    <property type="project" value="UniProtKB-SubCell"/>
</dbReference>
<evidence type="ECO:0000256" key="4">
    <source>
        <dbReference type="ARBA" id="ARBA00022603"/>
    </source>
</evidence>
<dbReference type="SMART" id="SM00468">
    <property type="entry name" value="PreSET"/>
    <property type="match status" value="1"/>
</dbReference>
<feature type="compositionally biased region" description="Polar residues" evidence="14">
    <location>
        <begin position="17"/>
        <end position="29"/>
    </location>
</feature>
<dbReference type="CDD" id="cd10542">
    <property type="entry name" value="SET_SUV39H"/>
    <property type="match status" value="1"/>
</dbReference>
<dbReference type="PROSITE" id="PS50868">
    <property type="entry name" value="POST_SET"/>
    <property type="match status" value="1"/>
</dbReference>
<feature type="binding site" evidence="13">
    <location>
        <position position="304"/>
    </location>
    <ligand>
        <name>Zn(2+)</name>
        <dbReference type="ChEBI" id="CHEBI:29105"/>
        <label>3</label>
    </ligand>
</feature>
<dbReference type="SMART" id="SM00508">
    <property type="entry name" value="PostSET"/>
    <property type="match status" value="1"/>
</dbReference>
<evidence type="ECO:0000256" key="11">
    <source>
        <dbReference type="ARBA" id="ARBA00023328"/>
    </source>
</evidence>
<evidence type="ECO:0000256" key="6">
    <source>
        <dbReference type="ARBA" id="ARBA00022691"/>
    </source>
</evidence>
<dbReference type="SUPFAM" id="SSF82199">
    <property type="entry name" value="SET domain"/>
    <property type="match status" value="1"/>
</dbReference>